<dbReference type="AlphaFoldDB" id="A0A7J6LXR0"/>
<dbReference type="InterPro" id="IPR029704">
    <property type="entry name" value="STEEP-like"/>
</dbReference>
<gene>
    <name evidence="4" type="ORF">FOZ61_001138</name>
</gene>
<dbReference type="Proteomes" id="UP000570595">
    <property type="component" value="Unassembled WGS sequence"/>
</dbReference>
<reference evidence="4 5" key="1">
    <citation type="submission" date="2020-04" db="EMBL/GenBank/DDBJ databases">
        <title>Perkinsus olseni comparative genomics.</title>
        <authorList>
            <person name="Bogema D.R."/>
        </authorList>
    </citation>
    <scope>NUCLEOTIDE SEQUENCE [LARGE SCALE GENOMIC DNA]</scope>
    <source>
        <strain evidence="4">ATCC PRA-179</strain>
    </source>
</reference>
<accession>A0A7J6LXR0</accession>
<dbReference type="PANTHER" id="PTHR46355">
    <property type="entry name" value="UPF0428 PROTEIN CXORF56"/>
    <property type="match status" value="1"/>
</dbReference>
<dbReference type="InterPro" id="IPR057965">
    <property type="entry name" value="STEEP1_dom"/>
</dbReference>
<evidence type="ECO:0000259" key="3">
    <source>
        <dbReference type="Pfam" id="PF25809"/>
    </source>
</evidence>
<organism evidence="4 5">
    <name type="scientific">Perkinsus olseni</name>
    <name type="common">Perkinsus atlanticus</name>
    <dbReference type="NCBI Taxonomy" id="32597"/>
    <lineage>
        <taxon>Eukaryota</taxon>
        <taxon>Sar</taxon>
        <taxon>Alveolata</taxon>
        <taxon>Perkinsozoa</taxon>
        <taxon>Perkinsea</taxon>
        <taxon>Perkinsida</taxon>
        <taxon>Perkinsidae</taxon>
        <taxon>Perkinsus</taxon>
    </lineage>
</organism>
<evidence type="ECO:0000256" key="1">
    <source>
        <dbReference type="ARBA" id="ARBA00024205"/>
    </source>
</evidence>
<dbReference type="GO" id="GO:0006888">
    <property type="term" value="P:endoplasmic reticulum to Golgi vesicle-mediated transport"/>
    <property type="evidence" value="ECO:0007669"/>
    <property type="project" value="TreeGrafter"/>
</dbReference>
<comment type="similarity">
    <text evidence="1">Belongs to the STEEP1 family.</text>
</comment>
<feature type="region of interest" description="Disordered" evidence="2">
    <location>
        <begin position="82"/>
        <end position="108"/>
    </location>
</feature>
<proteinExistence type="inferred from homology"/>
<dbReference type="EMBL" id="JABAHT010000126">
    <property type="protein sequence ID" value="KAF4664088.1"/>
    <property type="molecule type" value="Genomic_DNA"/>
</dbReference>
<protein>
    <recommendedName>
        <fullName evidence="3">STEEP1 domain-containing protein</fullName>
    </recommendedName>
</protein>
<name>A0A7J6LXR0_PEROL</name>
<sequence>MKEENTLIIIIDMFALQQRRRQVLPIVEIVIPRMSSAPIYNFNQAVSADAFEVEEFRRRTRLHEKEAAEIEKSISSIKPSRRIRMKRSGGDDAIQQSAGPAEDEGSAERVPFKPVAAGSSPARGLEAAGLYAPVAQSAERVPFKPVAAGSSPARGLEATSLYASVAQSAERVPFKPVAAGSSPARGHEAAGLYASVAQSAERVPFKPVAAGSSPVRGLEATSLYASVAQSAERVPFKPMAAGLSPARGLEATSLYASVAQSAESAESAPEPTLLDLKHRHLESIRKDREEMQDQDGGYKRFQMEEYTSEDSHLKSKGKLVQYYCSLCGQMALVTDCPLSELPKRSTDGALALDENKHFHKKYLALGQRVCLDRANDKIEIQYRYNCKNNRCGIPIAYRTTLEDTGETGASLFTYIIKGSLLKEQSKAARFNSATRSKFLDADGFAATSTEEE</sequence>
<evidence type="ECO:0000313" key="5">
    <source>
        <dbReference type="Proteomes" id="UP000570595"/>
    </source>
</evidence>
<feature type="domain" description="STEEP1" evidence="3">
    <location>
        <begin position="316"/>
        <end position="427"/>
    </location>
</feature>
<dbReference type="Pfam" id="PF25809">
    <property type="entry name" value="STEEP1"/>
    <property type="match status" value="1"/>
</dbReference>
<dbReference type="PANTHER" id="PTHR46355:SF1">
    <property type="entry name" value="STING ER EXIT PROTEIN"/>
    <property type="match status" value="1"/>
</dbReference>
<evidence type="ECO:0000256" key="2">
    <source>
        <dbReference type="SAM" id="MobiDB-lite"/>
    </source>
</evidence>
<comment type="caution">
    <text evidence="4">The sequence shown here is derived from an EMBL/GenBank/DDBJ whole genome shotgun (WGS) entry which is preliminary data.</text>
</comment>
<dbReference type="OrthoDB" id="418131at2759"/>
<dbReference type="GO" id="GO:0090158">
    <property type="term" value="P:endoplasmic reticulum membrane organization"/>
    <property type="evidence" value="ECO:0007669"/>
    <property type="project" value="TreeGrafter"/>
</dbReference>
<dbReference type="GO" id="GO:0005737">
    <property type="term" value="C:cytoplasm"/>
    <property type="evidence" value="ECO:0007669"/>
    <property type="project" value="GOC"/>
</dbReference>
<evidence type="ECO:0000313" key="4">
    <source>
        <dbReference type="EMBL" id="KAF4664088.1"/>
    </source>
</evidence>